<dbReference type="Proteomes" id="UP001225605">
    <property type="component" value="Unassembled WGS sequence"/>
</dbReference>
<feature type="region of interest" description="Disordered" evidence="1">
    <location>
        <begin position="1"/>
        <end position="67"/>
    </location>
</feature>
<feature type="compositionally biased region" description="Low complexity" evidence="1">
    <location>
        <begin position="30"/>
        <end position="45"/>
    </location>
</feature>
<proteinExistence type="predicted"/>
<evidence type="ECO:0000313" key="2">
    <source>
        <dbReference type="EMBL" id="MDQ2585195.1"/>
    </source>
</evidence>
<reference evidence="2 3" key="1">
    <citation type="submission" date="2017-06" db="EMBL/GenBank/DDBJ databases">
        <title>Cultured bacterium strain Saccharothrix yanglingensis Hhs.015.</title>
        <authorList>
            <person name="Xia Y."/>
        </authorList>
    </citation>
    <scope>NUCLEOTIDE SEQUENCE [LARGE SCALE GENOMIC DNA]</scope>
    <source>
        <strain evidence="2 3">Hhs.015</strain>
    </source>
</reference>
<gene>
    <name evidence="2" type="ORF">CKY47_14635</name>
</gene>
<comment type="caution">
    <text evidence="2">The sequence shown here is derived from an EMBL/GenBank/DDBJ whole genome shotgun (WGS) entry which is preliminary data.</text>
</comment>
<accession>A0ABU0WZA4</accession>
<evidence type="ECO:0000256" key="1">
    <source>
        <dbReference type="SAM" id="MobiDB-lite"/>
    </source>
</evidence>
<dbReference type="RefSeq" id="WP_306746367.1">
    <property type="nucleotide sequence ID" value="NZ_NSDM01000005.1"/>
</dbReference>
<keyword evidence="3" id="KW-1185">Reference proteome</keyword>
<protein>
    <submittedName>
        <fullName evidence="2">Uncharacterized protein</fullName>
    </submittedName>
</protein>
<organism evidence="2 3">
    <name type="scientific">Saccharothrix yanglingensis</name>
    <dbReference type="NCBI Taxonomy" id="659496"/>
    <lineage>
        <taxon>Bacteria</taxon>
        <taxon>Bacillati</taxon>
        <taxon>Actinomycetota</taxon>
        <taxon>Actinomycetes</taxon>
        <taxon>Pseudonocardiales</taxon>
        <taxon>Pseudonocardiaceae</taxon>
        <taxon>Saccharothrix</taxon>
    </lineage>
</organism>
<evidence type="ECO:0000313" key="3">
    <source>
        <dbReference type="Proteomes" id="UP001225605"/>
    </source>
</evidence>
<dbReference type="EMBL" id="NSDM01000005">
    <property type="protein sequence ID" value="MDQ2585195.1"/>
    <property type="molecule type" value="Genomic_DNA"/>
</dbReference>
<name>A0ABU0WZA4_9PSEU</name>
<sequence>MSVPDHPAIAHLSRDSLSGPDGEESPTEQPGAVVPAAPVTDAPVAGRHPSGVPRHAARRGVLGQSGR</sequence>